<gene>
    <name evidence="15" type="ORF">WJX72_008154</name>
</gene>
<sequence length="514" mass="57339">MGLRKSASLGNIASQLQTARQNESFQEPYGASFTAKERKGKRNAASQYNLHCLVGLPDSPRGALSFVQRRPLKDRSTSLGSQEPRLRAFACDSCLVDTHHSDSEGEDSMSMDECNSRRRRSLDGPSRGRASMDSDCCGDSGAVSVLDEDEGCMQQADQQVLEARAVASPVRGAEGQVPTFSHTLRFPGRPHPAITRPTPAELLSQDLERLISGQTASTAQPAAERDSMDSRTSSVEGHVLHRRSSASFMSEGQAAVELFFRLNHARQTVDYVKRQAAQYSRLDKASMGIWEALELLGTLREYETALLDDEELDADMPLYEHACQTAEACRLAYPDLDWLHLVGLIHSLGKLLAHKRLGGEPQWAVCGESFPVGCRFSPNIACSQFFSVNPDRRRRLYNTPTGMYQAGCGLQSVYMSWSASEYLYMVLLLNRTELPPEALFLIRHQKFAALTRPGGAYADLLDADDRHMLPWLQRFQELAAYKRKPLEGRLSGQAFKDYYSRLIAKYIPQGAMRW</sequence>
<dbReference type="Pfam" id="PF05153">
    <property type="entry name" value="MIOX"/>
    <property type="match status" value="1"/>
</dbReference>
<dbReference type="PANTHER" id="PTHR12588">
    <property type="entry name" value="MYOINOSITOL OXYGENASE"/>
    <property type="match status" value="1"/>
</dbReference>
<evidence type="ECO:0000256" key="11">
    <source>
        <dbReference type="ARBA" id="ARBA00029668"/>
    </source>
</evidence>
<feature type="binding site" evidence="13">
    <location>
        <position position="321"/>
    </location>
    <ligand>
        <name>Fe cation</name>
        <dbReference type="ChEBI" id="CHEBI:24875"/>
        <label>1</label>
    </ligand>
</feature>
<keyword evidence="9" id="KW-0560">Oxidoreductase</keyword>
<comment type="subcellular location">
    <subcellularLocation>
        <location evidence="1">Cytoplasm</location>
    </subcellularLocation>
</comment>
<dbReference type="EC" id="1.13.99.1" evidence="4"/>
<evidence type="ECO:0000256" key="5">
    <source>
        <dbReference type="ARBA" id="ARBA00019269"/>
    </source>
</evidence>
<evidence type="ECO:0000256" key="8">
    <source>
        <dbReference type="ARBA" id="ARBA00022723"/>
    </source>
</evidence>
<evidence type="ECO:0000256" key="3">
    <source>
        <dbReference type="ARBA" id="ARBA00005286"/>
    </source>
</evidence>
<protein>
    <recommendedName>
        <fullName evidence="5">Inositol oxygenase</fullName>
        <ecNumber evidence="4">1.13.99.1</ecNumber>
    </recommendedName>
    <alternativeName>
        <fullName evidence="11">Myo-inositol oxygenase</fullName>
    </alternativeName>
</protein>
<dbReference type="GO" id="GO:0050113">
    <property type="term" value="F:inositol oxygenase activity"/>
    <property type="evidence" value="ECO:0007669"/>
    <property type="project" value="UniProtKB-EC"/>
</dbReference>
<keyword evidence="16" id="KW-1185">Reference proteome</keyword>
<evidence type="ECO:0000256" key="4">
    <source>
        <dbReference type="ARBA" id="ARBA00011919"/>
    </source>
</evidence>
<evidence type="ECO:0000313" key="16">
    <source>
        <dbReference type="Proteomes" id="UP001489004"/>
    </source>
</evidence>
<reference evidence="15 16" key="1">
    <citation type="journal article" date="2024" name="Nat. Commun.">
        <title>Phylogenomics reveals the evolutionary origins of lichenization in chlorophyte algae.</title>
        <authorList>
            <person name="Puginier C."/>
            <person name="Libourel C."/>
            <person name="Otte J."/>
            <person name="Skaloud P."/>
            <person name="Haon M."/>
            <person name="Grisel S."/>
            <person name="Petersen M."/>
            <person name="Berrin J.G."/>
            <person name="Delaux P.M."/>
            <person name="Dal Grande F."/>
            <person name="Keller J."/>
        </authorList>
    </citation>
    <scope>NUCLEOTIDE SEQUENCE [LARGE SCALE GENOMIC DNA]</scope>
    <source>
        <strain evidence="15 16">SAG 2043</strain>
    </source>
</reference>
<accession>A0AAW1PPC4</accession>
<dbReference type="AlphaFoldDB" id="A0AAW1PPC4"/>
<dbReference type="PANTHER" id="PTHR12588:SF0">
    <property type="entry name" value="INOSITOL OXYGENASE"/>
    <property type="match status" value="1"/>
</dbReference>
<keyword evidence="10 13" id="KW-0408">Iron</keyword>
<feature type="binding site" evidence="13">
    <location>
        <position position="346"/>
    </location>
    <ligand>
        <name>Fe cation</name>
        <dbReference type="ChEBI" id="CHEBI:24875"/>
        <label>1</label>
    </ligand>
</feature>
<evidence type="ECO:0000256" key="2">
    <source>
        <dbReference type="ARBA" id="ARBA00005167"/>
    </source>
</evidence>
<keyword evidence="7" id="KW-0060">Ascorbate biosynthesis</keyword>
<dbReference type="GO" id="GO:0019310">
    <property type="term" value="P:inositol catabolic process"/>
    <property type="evidence" value="ECO:0007669"/>
    <property type="project" value="InterPro"/>
</dbReference>
<comment type="caution">
    <text evidence="15">The sequence shown here is derived from an EMBL/GenBank/DDBJ whole genome shotgun (WGS) entry which is preliminary data.</text>
</comment>
<evidence type="ECO:0000256" key="6">
    <source>
        <dbReference type="ARBA" id="ARBA00022490"/>
    </source>
</evidence>
<dbReference type="GO" id="GO:0005506">
    <property type="term" value="F:iron ion binding"/>
    <property type="evidence" value="ECO:0007669"/>
    <property type="project" value="InterPro"/>
</dbReference>
<feature type="region of interest" description="Disordered" evidence="14">
    <location>
        <begin position="100"/>
        <end position="135"/>
    </location>
</feature>
<proteinExistence type="inferred from homology"/>
<comment type="catalytic activity">
    <reaction evidence="12">
        <text>myo-inositol + O2 = D-glucuronate + H2O + H(+)</text>
        <dbReference type="Rhea" id="RHEA:23696"/>
        <dbReference type="ChEBI" id="CHEBI:15377"/>
        <dbReference type="ChEBI" id="CHEBI:15378"/>
        <dbReference type="ChEBI" id="CHEBI:15379"/>
        <dbReference type="ChEBI" id="CHEBI:17268"/>
        <dbReference type="ChEBI" id="CHEBI:58720"/>
        <dbReference type="EC" id="1.13.99.1"/>
    </reaction>
</comment>
<keyword evidence="6" id="KW-0963">Cytoplasm</keyword>
<evidence type="ECO:0000256" key="10">
    <source>
        <dbReference type="ARBA" id="ARBA00023004"/>
    </source>
</evidence>
<dbReference type="InterPro" id="IPR007828">
    <property type="entry name" value="Inositol_oxygenase"/>
</dbReference>
<name>A0AAW1PPC4_9CHLO</name>
<feature type="region of interest" description="Disordered" evidence="14">
    <location>
        <begin position="215"/>
        <end position="235"/>
    </location>
</feature>
<evidence type="ECO:0000256" key="9">
    <source>
        <dbReference type="ARBA" id="ARBA00023002"/>
    </source>
</evidence>
<dbReference type="GO" id="GO:0005737">
    <property type="term" value="C:cytoplasm"/>
    <property type="evidence" value="ECO:0007669"/>
    <property type="project" value="UniProtKB-SubCell"/>
</dbReference>
<evidence type="ECO:0000256" key="1">
    <source>
        <dbReference type="ARBA" id="ARBA00004496"/>
    </source>
</evidence>
<evidence type="ECO:0000256" key="7">
    <source>
        <dbReference type="ARBA" id="ARBA00022644"/>
    </source>
</evidence>
<dbReference type="EMBL" id="JALJOR010000009">
    <property type="protein sequence ID" value="KAK9811675.1"/>
    <property type="molecule type" value="Genomic_DNA"/>
</dbReference>
<keyword evidence="8 13" id="KW-0479">Metal-binding</keyword>
<dbReference type="SUPFAM" id="SSF109604">
    <property type="entry name" value="HD-domain/PDEase-like"/>
    <property type="match status" value="1"/>
</dbReference>
<comment type="pathway">
    <text evidence="2">Polyol metabolism; myo-inositol degradation into D-glucuronate; D-glucuronate from myo-inositol: step 1/1.</text>
</comment>
<evidence type="ECO:0000256" key="13">
    <source>
        <dbReference type="PIRSR" id="PIRSR607828-2"/>
    </source>
</evidence>
<evidence type="ECO:0000313" key="15">
    <source>
        <dbReference type="EMBL" id="KAK9811675.1"/>
    </source>
</evidence>
<dbReference type="Proteomes" id="UP001489004">
    <property type="component" value="Unassembled WGS sequence"/>
</dbReference>
<evidence type="ECO:0000256" key="12">
    <source>
        <dbReference type="ARBA" id="ARBA00048271"/>
    </source>
</evidence>
<comment type="similarity">
    <text evidence="3">Belongs to the myo-inositol oxygenase family.</text>
</comment>
<dbReference type="GO" id="GO:0019853">
    <property type="term" value="P:L-ascorbic acid biosynthetic process"/>
    <property type="evidence" value="ECO:0007669"/>
    <property type="project" value="UniProtKB-KW"/>
</dbReference>
<comment type="cofactor">
    <cofactor evidence="13">
        <name>Fe cation</name>
        <dbReference type="ChEBI" id="CHEBI:24875"/>
    </cofactor>
    <text evidence="13">Binds 2 iron ions per subunit.</text>
</comment>
<evidence type="ECO:0000256" key="14">
    <source>
        <dbReference type="SAM" id="MobiDB-lite"/>
    </source>
</evidence>
<organism evidence="15 16">
    <name type="scientific">[Myrmecia] bisecta</name>
    <dbReference type="NCBI Taxonomy" id="41462"/>
    <lineage>
        <taxon>Eukaryota</taxon>
        <taxon>Viridiplantae</taxon>
        <taxon>Chlorophyta</taxon>
        <taxon>core chlorophytes</taxon>
        <taxon>Trebouxiophyceae</taxon>
        <taxon>Trebouxiales</taxon>
        <taxon>Trebouxiaceae</taxon>
        <taxon>Myrmecia</taxon>
    </lineage>
</organism>